<dbReference type="Gene3D" id="3.30.460.10">
    <property type="entry name" value="Beta Polymerase, domain 2"/>
    <property type="match status" value="1"/>
</dbReference>
<comment type="caution">
    <text evidence="2">The sequence shown here is derived from an EMBL/GenBank/DDBJ whole genome shotgun (WGS) entry which is preliminary data.</text>
</comment>
<dbReference type="Proteomes" id="UP000664344">
    <property type="component" value="Unassembled WGS sequence"/>
</dbReference>
<sequence length="326" mass="37739">MTENEFLEKWQQEKSIYEAWGGFVTQEVQTQLNEISIDVESFIKVPAVPRLKADDSLVDKAFYRNKNYKDPYSEIEDKVGVRFVVLLLSHIDMIGKVIVESSHWEFDACKHFDKDRRRDPLLFTYQSVHFILRPKVEVEFNGICVPVGTPCEVQVRTLLQHAHAELTHDAIYKAKRSVQPEVHRTVAKSMALIETTDDFFGQVSSKLSSGPLEEFDVGVRLDGMYLSLTGAPPANQKSSIVIWDEFEELVSRDLPDRIEQFLSKNEFLGDIIKSKYLENGLYQQSVILFIYWMLKRKRTRLLRDWPLDRSLLEPLATDLGISLESY</sequence>
<dbReference type="InterPro" id="IPR007685">
    <property type="entry name" value="RelA_SpoT"/>
</dbReference>
<dbReference type="Pfam" id="PF04607">
    <property type="entry name" value="RelA_SpoT"/>
    <property type="match status" value="1"/>
</dbReference>
<evidence type="ECO:0000313" key="3">
    <source>
        <dbReference type="Proteomes" id="UP000664344"/>
    </source>
</evidence>
<accession>A0ABS3BGG6</accession>
<dbReference type="SUPFAM" id="SSF81301">
    <property type="entry name" value="Nucleotidyltransferase"/>
    <property type="match status" value="1"/>
</dbReference>
<dbReference type="InterPro" id="IPR043519">
    <property type="entry name" value="NT_sf"/>
</dbReference>
<dbReference type="CDD" id="cd05399">
    <property type="entry name" value="NT_Rel-Spo_like"/>
    <property type="match status" value="1"/>
</dbReference>
<evidence type="ECO:0000313" key="2">
    <source>
        <dbReference type="EMBL" id="MBN7770759.1"/>
    </source>
</evidence>
<dbReference type="EMBL" id="JAFKDB010000019">
    <property type="protein sequence ID" value="MBN7770759.1"/>
    <property type="molecule type" value="Genomic_DNA"/>
</dbReference>
<protein>
    <submittedName>
        <fullName evidence="2">(P)ppGpp synthetase</fullName>
    </submittedName>
</protein>
<dbReference type="PANTHER" id="PTHR41773">
    <property type="entry name" value="GTP PYROPHOSPHATASE-RELATED"/>
    <property type="match status" value="1"/>
</dbReference>
<dbReference type="SMART" id="SM00954">
    <property type="entry name" value="RelA_SpoT"/>
    <property type="match status" value="1"/>
</dbReference>
<gene>
    <name evidence="2" type="ORF">JYP53_12710</name>
</gene>
<name>A0ABS3BGG6_9GAMM</name>
<dbReference type="PANTHER" id="PTHR41773:SF1">
    <property type="entry name" value="RELA_SPOT DOMAIN-CONTAINING PROTEIN"/>
    <property type="match status" value="1"/>
</dbReference>
<evidence type="ECO:0000259" key="1">
    <source>
        <dbReference type="SMART" id="SM00954"/>
    </source>
</evidence>
<feature type="domain" description="RelA/SpoT" evidence="1">
    <location>
        <begin position="49"/>
        <end position="178"/>
    </location>
</feature>
<proteinExistence type="predicted"/>
<dbReference type="RefSeq" id="WP_206557805.1">
    <property type="nucleotide sequence ID" value="NZ_JAFKDB010000019.1"/>
</dbReference>
<organism evidence="2 3">
    <name type="scientific">Marinobacter daepoensis</name>
    <dbReference type="NCBI Taxonomy" id="262077"/>
    <lineage>
        <taxon>Bacteria</taxon>
        <taxon>Pseudomonadati</taxon>
        <taxon>Pseudomonadota</taxon>
        <taxon>Gammaproteobacteria</taxon>
        <taxon>Pseudomonadales</taxon>
        <taxon>Marinobacteraceae</taxon>
        <taxon>Marinobacter</taxon>
    </lineage>
</organism>
<keyword evidence="3" id="KW-1185">Reference proteome</keyword>
<reference evidence="2 3" key="1">
    <citation type="submission" date="2021-02" db="EMBL/GenBank/DDBJ databases">
        <title>PHA producing bacteria isolated from coastal sediment in Guangdong, Shenzhen.</title>
        <authorList>
            <person name="Zheng W."/>
            <person name="Yu S."/>
            <person name="Huang Y."/>
        </authorList>
    </citation>
    <scope>NUCLEOTIDE SEQUENCE [LARGE SCALE GENOMIC DNA]</scope>
    <source>
        <strain evidence="2 3">TN21-5</strain>
    </source>
</reference>